<dbReference type="Proteomes" id="UP001515480">
    <property type="component" value="Unassembled WGS sequence"/>
</dbReference>
<evidence type="ECO:0000259" key="1">
    <source>
        <dbReference type="Pfam" id="PF13676"/>
    </source>
</evidence>
<reference evidence="2 3" key="1">
    <citation type="journal article" date="2024" name="Science">
        <title>Giant polyketide synthase enzymes in the biosynthesis of giant marine polyether toxins.</title>
        <authorList>
            <person name="Fallon T.R."/>
            <person name="Shende V.V."/>
            <person name="Wierzbicki I.H."/>
            <person name="Pendleton A.L."/>
            <person name="Watervoot N.F."/>
            <person name="Auber R.P."/>
            <person name="Gonzalez D.J."/>
            <person name="Wisecaver J.H."/>
            <person name="Moore B.S."/>
        </authorList>
    </citation>
    <scope>NUCLEOTIDE SEQUENCE [LARGE SCALE GENOMIC DNA]</scope>
    <source>
        <strain evidence="2 3">12B1</strain>
    </source>
</reference>
<accession>A0AB34J681</accession>
<dbReference type="InterPro" id="IPR035897">
    <property type="entry name" value="Toll_tir_struct_dom_sf"/>
</dbReference>
<dbReference type="Gene3D" id="3.40.50.10140">
    <property type="entry name" value="Toll/interleukin-1 receptor homology (TIR) domain"/>
    <property type="match status" value="1"/>
</dbReference>
<evidence type="ECO:0000313" key="3">
    <source>
        <dbReference type="Proteomes" id="UP001515480"/>
    </source>
</evidence>
<dbReference type="EMBL" id="JBGBPQ010000013">
    <property type="protein sequence ID" value="KAL1512340.1"/>
    <property type="molecule type" value="Genomic_DNA"/>
</dbReference>
<dbReference type="InterPro" id="IPR000157">
    <property type="entry name" value="TIR_dom"/>
</dbReference>
<comment type="caution">
    <text evidence="2">The sequence shown here is derived from an EMBL/GenBank/DDBJ whole genome shotgun (WGS) entry which is preliminary data.</text>
</comment>
<keyword evidence="3" id="KW-1185">Reference proteome</keyword>
<dbReference type="Pfam" id="PF13676">
    <property type="entry name" value="TIR_2"/>
    <property type="match status" value="1"/>
</dbReference>
<dbReference type="SUPFAM" id="SSF52200">
    <property type="entry name" value="Toll/Interleukin receptor TIR domain"/>
    <property type="match status" value="1"/>
</dbReference>
<protein>
    <recommendedName>
        <fullName evidence="1">TIR domain-containing protein</fullName>
    </recommendedName>
</protein>
<feature type="domain" description="TIR" evidence="1">
    <location>
        <begin position="47"/>
        <end position="159"/>
    </location>
</feature>
<dbReference type="AlphaFoldDB" id="A0AB34J681"/>
<gene>
    <name evidence="2" type="ORF">AB1Y20_005602</name>
</gene>
<evidence type="ECO:0000313" key="2">
    <source>
        <dbReference type="EMBL" id="KAL1512340.1"/>
    </source>
</evidence>
<name>A0AB34J681_PRYPA</name>
<organism evidence="2 3">
    <name type="scientific">Prymnesium parvum</name>
    <name type="common">Toxic golden alga</name>
    <dbReference type="NCBI Taxonomy" id="97485"/>
    <lineage>
        <taxon>Eukaryota</taxon>
        <taxon>Haptista</taxon>
        <taxon>Haptophyta</taxon>
        <taxon>Prymnesiophyceae</taxon>
        <taxon>Prymnesiales</taxon>
        <taxon>Prymnesiaceae</taxon>
        <taxon>Prymnesium</taxon>
    </lineage>
</organism>
<proteinExistence type="predicted"/>
<dbReference type="GO" id="GO:0007165">
    <property type="term" value="P:signal transduction"/>
    <property type="evidence" value="ECO:0007669"/>
    <property type="project" value="InterPro"/>
</dbReference>
<sequence>MPLTPLHRLSAPLIPFFAWHYLSPMPLTPFVCNSLLEREQDMTTYDFFISYTQRDYAAEVIALDLYGEFQALGKSCWLDVKMQKRDMEAMKEGVRESRCFLAILTNNGKHSYLSRDMCRQEIMWAIESKKPIVPVANILDKPRLNDFISEAKQYNIDLSKLNFCSISRESPAFITASLNQIIEQSAMPFKAEVLISTESHVRGLSELLASIHLSDYLVNAQKWCECEGAQSVEDIAGFETEFVEHLDLKSIPKRKLLEALQRLTSVSREVPEKADTAKAEAAAKAVAEAEAQATAQAKAAKKAAEQEEVVKPAAAKAEAWAAARPSAVAMANFCRKVGIRDVQSVRQEAVLNWSSKQLNDDDCKVIAYLIASGAPLATVSEKILMPASPIWLPLRSRNVKFASAPLARADEKVLMPSLPI</sequence>